<keyword evidence="6" id="KW-1185">Reference proteome</keyword>
<dbReference type="PROSITE" id="PS50196">
    <property type="entry name" value="RANBD1"/>
    <property type="match status" value="1"/>
</dbReference>
<sequence length="543" mass="56220">MASDTSNGRLSDTETSEKPVREQLKKASIAGLPAETINDATSAMASTDGDDNQRTDTEETEGRRSLHRKRSFEELEGERLEQSARGPSRNHTRKRSRDSTADEDELNNGQRKVSGESARASFDEPRRNGTANVTGTGLDQRATTPDSAPDSEAAEAAIAVASPKTKRSRLHSAGIEEKGAFAGDKPASTTDANDTQSESTSTTKILPTSGFANTTAVSPFGALAGSKSPSTEPAQTSSSAFASSGFSALAKSSSSGFGAIGASSGGFGSGGSFATGSKSPLAPLASGDDEKASEPSGSAFGGALGAKPAFAAACSGTGFGSGSAFGKVGQASALASPLGGSGFASLGGGGLSSFASGKPSAAIGAPTRSSKAFGAPADDDEDDGEGAEKESETHIISQEDEKQDERFYAQDLETGEEDEKTEYSCRAKLYNFSVVADGKKEWRERGLGVLRLNVKQSNDGDNDGKPKARFLMRAEGSHRVVLNTPIKKEIKFGAPNGGPPTGSFIYFMGTIGNSEGLELLQLKMKAQFALELHEKIVELQAEM</sequence>
<dbReference type="EMBL" id="CP138582">
    <property type="protein sequence ID" value="WPG99185.1"/>
    <property type="molecule type" value="Genomic_DNA"/>
</dbReference>
<evidence type="ECO:0000259" key="4">
    <source>
        <dbReference type="PROSITE" id="PS50196"/>
    </source>
</evidence>
<evidence type="ECO:0000256" key="1">
    <source>
        <dbReference type="ARBA" id="ARBA00004123"/>
    </source>
</evidence>
<feature type="compositionally biased region" description="Polar residues" evidence="3">
    <location>
        <begin position="1"/>
        <end position="10"/>
    </location>
</feature>
<evidence type="ECO:0000313" key="6">
    <source>
        <dbReference type="Proteomes" id="UP001303373"/>
    </source>
</evidence>
<name>A0AAQ3M3E8_9PEZI</name>
<accession>A0AAQ3M3E8</accession>
<dbReference type="InterPro" id="IPR000156">
    <property type="entry name" value="Ran_bind_dom"/>
</dbReference>
<dbReference type="Pfam" id="PF00638">
    <property type="entry name" value="Ran_BP1"/>
    <property type="match status" value="1"/>
</dbReference>
<dbReference type="GO" id="GO:0005634">
    <property type="term" value="C:nucleus"/>
    <property type="evidence" value="ECO:0007669"/>
    <property type="project" value="UniProtKB-SubCell"/>
</dbReference>
<feature type="region of interest" description="Disordered" evidence="3">
    <location>
        <begin position="278"/>
        <end position="300"/>
    </location>
</feature>
<gene>
    <name evidence="5" type="ORF">R9X50_00199600</name>
</gene>
<feature type="compositionally biased region" description="Basic and acidic residues" evidence="3">
    <location>
        <begin position="11"/>
        <end position="25"/>
    </location>
</feature>
<organism evidence="5 6">
    <name type="scientific">Acrodontium crateriforme</name>
    <dbReference type="NCBI Taxonomy" id="150365"/>
    <lineage>
        <taxon>Eukaryota</taxon>
        <taxon>Fungi</taxon>
        <taxon>Dikarya</taxon>
        <taxon>Ascomycota</taxon>
        <taxon>Pezizomycotina</taxon>
        <taxon>Dothideomycetes</taxon>
        <taxon>Dothideomycetidae</taxon>
        <taxon>Mycosphaerellales</taxon>
        <taxon>Teratosphaeriaceae</taxon>
        <taxon>Acrodontium</taxon>
    </lineage>
</organism>
<reference evidence="5 6" key="1">
    <citation type="submission" date="2023-11" db="EMBL/GenBank/DDBJ databases">
        <title>An acidophilic fungus is an integral part of prey digestion in a carnivorous sundew plant.</title>
        <authorList>
            <person name="Tsai I.J."/>
        </authorList>
    </citation>
    <scope>NUCLEOTIDE SEQUENCE [LARGE SCALE GENOMIC DNA]</scope>
    <source>
        <strain evidence="5">169a</strain>
    </source>
</reference>
<dbReference type="SMART" id="SM00160">
    <property type="entry name" value="RanBD"/>
    <property type="match status" value="1"/>
</dbReference>
<evidence type="ECO:0000256" key="3">
    <source>
        <dbReference type="SAM" id="MobiDB-lite"/>
    </source>
</evidence>
<feature type="compositionally biased region" description="Low complexity" evidence="3">
    <location>
        <begin position="145"/>
        <end position="163"/>
    </location>
</feature>
<evidence type="ECO:0000256" key="2">
    <source>
        <dbReference type="ARBA" id="ARBA00023242"/>
    </source>
</evidence>
<feature type="region of interest" description="Disordered" evidence="3">
    <location>
        <begin position="1"/>
        <end position="239"/>
    </location>
</feature>
<feature type="compositionally biased region" description="Basic and acidic residues" evidence="3">
    <location>
        <begin position="51"/>
        <end position="64"/>
    </location>
</feature>
<comment type="subcellular location">
    <subcellularLocation>
        <location evidence="1">Nucleus</location>
    </subcellularLocation>
</comment>
<dbReference type="PANTHER" id="PTHR23138">
    <property type="entry name" value="RAN BINDING PROTEIN"/>
    <property type="match status" value="1"/>
</dbReference>
<feature type="compositionally biased region" description="Basic and acidic residues" evidence="3">
    <location>
        <begin position="71"/>
        <end position="82"/>
    </location>
</feature>
<dbReference type="PANTHER" id="PTHR23138:SF142">
    <property type="entry name" value="RAN-BINDING PROTEIN 3B-RELATED"/>
    <property type="match status" value="1"/>
</dbReference>
<feature type="compositionally biased region" description="Polar residues" evidence="3">
    <location>
        <begin position="187"/>
        <end position="217"/>
    </location>
</feature>
<feature type="compositionally biased region" description="Polar residues" evidence="3">
    <location>
        <begin position="129"/>
        <end position="144"/>
    </location>
</feature>
<feature type="compositionally biased region" description="Basic and acidic residues" evidence="3">
    <location>
        <begin position="386"/>
        <end position="405"/>
    </location>
</feature>
<proteinExistence type="predicted"/>
<keyword evidence="2" id="KW-0539">Nucleus</keyword>
<dbReference type="Proteomes" id="UP001303373">
    <property type="component" value="Chromosome 3"/>
</dbReference>
<feature type="region of interest" description="Disordered" evidence="3">
    <location>
        <begin position="356"/>
        <end position="405"/>
    </location>
</feature>
<feature type="compositionally biased region" description="Polar residues" evidence="3">
    <location>
        <begin position="227"/>
        <end position="236"/>
    </location>
</feature>
<evidence type="ECO:0000313" key="5">
    <source>
        <dbReference type="EMBL" id="WPG99185.1"/>
    </source>
</evidence>
<dbReference type="Gene3D" id="2.30.29.30">
    <property type="entry name" value="Pleckstrin-homology domain (PH domain)/Phosphotyrosine-binding domain (PTB)"/>
    <property type="match status" value="1"/>
</dbReference>
<dbReference type="InterPro" id="IPR011993">
    <property type="entry name" value="PH-like_dom_sf"/>
</dbReference>
<protein>
    <recommendedName>
        <fullName evidence="4">RanBD1 domain-containing protein</fullName>
    </recommendedName>
</protein>
<dbReference type="InterPro" id="IPR045255">
    <property type="entry name" value="RanBP1-like"/>
</dbReference>
<feature type="domain" description="RanBD1" evidence="4">
    <location>
        <begin position="395"/>
        <end position="543"/>
    </location>
</feature>
<dbReference type="SUPFAM" id="SSF50729">
    <property type="entry name" value="PH domain-like"/>
    <property type="match status" value="1"/>
</dbReference>
<dbReference type="AlphaFoldDB" id="A0AAQ3M3E8"/>